<dbReference type="GO" id="GO:0016787">
    <property type="term" value="F:hydrolase activity"/>
    <property type="evidence" value="ECO:0007669"/>
    <property type="project" value="UniProtKB-UniRule"/>
</dbReference>
<dbReference type="PANTHER" id="PTHR11124">
    <property type="entry name" value="VACUOLAR SORTING PROTEIN VPS29"/>
    <property type="match status" value="1"/>
</dbReference>
<evidence type="ECO:0000313" key="5">
    <source>
        <dbReference type="Proteomes" id="UP000267448"/>
    </source>
</evidence>
<feature type="domain" description="Calcineurin-like phosphoesterase" evidence="3">
    <location>
        <begin position="1"/>
        <end position="167"/>
    </location>
</feature>
<keyword evidence="2" id="KW-0479">Metal-binding</keyword>
<comment type="caution">
    <text evidence="4">The sequence shown here is derived from an EMBL/GenBank/DDBJ whole genome shotgun (WGS) entry which is preliminary data.</text>
</comment>
<dbReference type="CDD" id="cd00841">
    <property type="entry name" value="MPP_YfcE"/>
    <property type="match status" value="1"/>
</dbReference>
<comment type="similarity">
    <text evidence="1 2">Belongs to the metallophosphoesterase superfamily. YfcE family.</text>
</comment>
<dbReference type="SUPFAM" id="SSF56300">
    <property type="entry name" value="Metallo-dependent phosphatases"/>
    <property type="match status" value="1"/>
</dbReference>
<dbReference type="AlphaFoldDB" id="A0A3S0IP09"/>
<dbReference type="RefSeq" id="WP_126519572.1">
    <property type="nucleotide sequence ID" value="NZ_RXNU01000003.1"/>
</dbReference>
<dbReference type="InterPro" id="IPR041802">
    <property type="entry name" value="MPP_YfcE"/>
</dbReference>
<evidence type="ECO:0000256" key="1">
    <source>
        <dbReference type="ARBA" id="ARBA00008950"/>
    </source>
</evidence>
<dbReference type="EMBL" id="RXNU01000003">
    <property type="protein sequence ID" value="RTR39549.1"/>
    <property type="molecule type" value="Genomic_DNA"/>
</dbReference>
<dbReference type="NCBIfam" id="TIGR00040">
    <property type="entry name" value="yfcE"/>
    <property type="match status" value="1"/>
</dbReference>
<dbReference type="NCBIfam" id="NF006988">
    <property type="entry name" value="PRK09453.1"/>
    <property type="match status" value="1"/>
</dbReference>
<dbReference type="InterPro" id="IPR024654">
    <property type="entry name" value="Calcineurin-like_PHP_lpxH"/>
</dbReference>
<reference evidence="4 5" key="1">
    <citation type="submission" date="2018-12" db="EMBL/GenBank/DDBJ databases">
        <authorList>
            <person name="Yu L."/>
        </authorList>
    </citation>
    <scope>NUCLEOTIDE SEQUENCE [LARGE SCALE GENOMIC DNA]</scope>
    <source>
        <strain evidence="4 5">HAW-EB2</strain>
    </source>
</reference>
<dbReference type="Pfam" id="PF12850">
    <property type="entry name" value="Metallophos_2"/>
    <property type="match status" value="1"/>
</dbReference>
<evidence type="ECO:0000259" key="3">
    <source>
        <dbReference type="Pfam" id="PF12850"/>
    </source>
</evidence>
<dbReference type="OrthoDB" id="9800565at2"/>
<gene>
    <name evidence="4" type="ORF">EKG38_07015</name>
</gene>
<keyword evidence="5" id="KW-1185">Reference proteome</keyword>
<organism evidence="4 5">
    <name type="scientific">Shewanella canadensis</name>
    <dbReference type="NCBI Taxonomy" id="271096"/>
    <lineage>
        <taxon>Bacteria</taxon>
        <taxon>Pseudomonadati</taxon>
        <taxon>Pseudomonadota</taxon>
        <taxon>Gammaproteobacteria</taxon>
        <taxon>Alteromonadales</taxon>
        <taxon>Shewanellaceae</taxon>
        <taxon>Shewanella</taxon>
    </lineage>
</organism>
<dbReference type="InterPro" id="IPR000979">
    <property type="entry name" value="Phosphodiesterase_MJ0936/Vps29"/>
</dbReference>
<dbReference type="InterPro" id="IPR029052">
    <property type="entry name" value="Metallo-depent_PP-like"/>
</dbReference>
<sequence>MKLFFASDLHGCFDSTSQMIAAFERSGAEHLILLGDILNHGPRNALPSGYAPIKVAELLNQYGDKIIAVRGNCDSEVDQMLLDFPIMSDYNLVLLPNGRRLFLTHGHLFNSDSSNSHKHPRLCPGDIIASGHTHLPVAAPKGEFIEFNPGSVTIPRGGHVASYGLLEDDTLSVMSFDGKELCSVHLD</sequence>
<dbReference type="Proteomes" id="UP000267448">
    <property type="component" value="Unassembled WGS sequence"/>
</dbReference>
<proteinExistence type="inferred from homology"/>
<evidence type="ECO:0000256" key="2">
    <source>
        <dbReference type="RuleBase" id="RU362039"/>
    </source>
</evidence>
<comment type="cofactor">
    <cofactor evidence="2">
        <name>a divalent metal cation</name>
        <dbReference type="ChEBI" id="CHEBI:60240"/>
    </cofactor>
</comment>
<protein>
    <recommendedName>
        <fullName evidence="2">Phosphoesterase</fullName>
        <ecNumber evidence="2">3.1.4.-</ecNumber>
    </recommendedName>
</protein>
<dbReference type="Gene3D" id="3.60.21.10">
    <property type="match status" value="1"/>
</dbReference>
<accession>A0A3S0IP09</accession>
<dbReference type="GO" id="GO:0046872">
    <property type="term" value="F:metal ion binding"/>
    <property type="evidence" value="ECO:0007669"/>
    <property type="project" value="UniProtKB-KW"/>
</dbReference>
<dbReference type="EC" id="3.1.4.-" evidence="2"/>
<name>A0A3S0IP09_9GAMM</name>
<evidence type="ECO:0000313" key="4">
    <source>
        <dbReference type="EMBL" id="RTR39549.1"/>
    </source>
</evidence>